<keyword evidence="1" id="KW-0812">Transmembrane</keyword>
<gene>
    <name evidence="2" type="ORF">ABN16_07470</name>
</gene>
<sequence length="64" mass="7386">MKSILKNCFIIYAIIFVALIALPILWPNSFSFSWSTLFWIVVGSLIGFTAIFAFEKIKQLRKTK</sequence>
<dbReference type="EMBL" id="CP012033">
    <property type="protein sequence ID" value="AKP64852.1"/>
    <property type="molecule type" value="Genomic_DNA"/>
</dbReference>
<keyword evidence="1" id="KW-1133">Transmembrane helix</keyword>
<dbReference type="Proteomes" id="UP000036000">
    <property type="component" value="Chromosome"/>
</dbReference>
<accession>A0AAC8UWA5</accession>
<name>A0AAC8UWA5_9LACO</name>
<dbReference type="RefSeq" id="WP_048734486.1">
    <property type="nucleotide sequence ID" value="NZ_CP012033.1"/>
</dbReference>
<organism evidence="2 3">
    <name type="scientific">Levilactobacillus koreensis</name>
    <dbReference type="NCBI Taxonomy" id="637971"/>
    <lineage>
        <taxon>Bacteria</taxon>
        <taxon>Bacillati</taxon>
        <taxon>Bacillota</taxon>
        <taxon>Bacilli</taxon>
        <taxon>Lactobacillales</taxon>
        <taxon>Lactobacillaceae</taxon>
        <taxon>Levilactobacillus</taxon>
    </lineage>
</organism>
<dbReference type="KEGG" id="lko:ABN16_07470"/>
<evidence type="ECO:0000313" key="2">
    <source>
        <dbReference type="EMBL" id="AKP64852.1"/>
    </source>
</evidence>
<feature type="transmembrane region" description="Helical" evidence="1">
    <location>
        <begin position="32"/>
        <end position="54"/>
    </location>
</feature>
<keyword evidence="3" id="KW-1185">Reference proteome</keyword>
<reference evidence="2 3" key="1">
    <citation type="submission" date="2015-07" db="EMBL/GenBank/DDBJ databases">
        <title>Lactobacillus korensis/26-25/ whole genome sequencing.</title>
        <authorList>
            <person name="Kim M.K."/>
            <person name="Im W.-T."/>
            <person name="Srinivasan S."/>
            <person name="Lee J.-J."/>
        </authorList>
    </citation>
    <scope>NUCLEOTIDE SEQUENCE [LARGE SCALE GENOMIC DNA]</scope>
    <source>
        <strain evidence="2 3">26-25</strain>
    </source>
</reference>
<protein>
    <submittedName>
        <fullName evidence="2">Uncharacterized protein</fullName>
    </submittedName>
</protein>
<keyword evidence="1" id="KW-0472">Membrane</keyword>
<feature type="transmembrane region" description="Helical" evidence="1">
    <location>
        <begin position="7"/>
        <end position="26"/>
    </location>
</feature>
<evidence type="ECO:0000313" key="3">
    <source>
        <dbReference type="Proteomes" id="UP000036000"/>
    </source>
</evidence>
<evidence type="ECO:0000256" key="1">
    <source>
        <dbReference type="SAM" id="Phobius"/>
    </source>
</evidence>
<dbReference type="AlphaFoldDB" id="A0AAC8UWA5"/>
<proteinExistence type="predicted"/>